<name>A0A136KIS2_9BACT</name>
<protein>
    <submittedName>
        <fullName evidence="1">Uncharacterized protein</fullName>
    </submittedName>
</protein>
<accession>A0A136KIS2</accession>
<proteinExistence type="predicted"/>
<dbReference type="AlphaFoldDB" id="A0A136KIS2"/>
<sequence length="137" mass="15659">MNNELLIAIISSLGLGGIASALITQWINKDKNIQESKKIQMQKRYLAIMILMFAFLDPKKQLKKLSSHRPDINNLQDLKNELELETLNSLIFANDSVVKALNEFTKNPTKQNYIKTVVSMRRDLWGGKTKVTLEDLN</sequence>
<dbReference type="STRING" id="1617427.UZ20_WS6002000620"/>
<evidence type="ECO:0000313" key="2">
    <source>
        <dbReference type="Proteomes" id="UP000070449"/>
    </source>
</evidence>
<comment type="caution">
    <text evidence="1">The sequence shown here is derived from an EMBL/GenBank/DDBJ whole genome shotgun (WGS) entry which is preliminary data.</text>
</comment>
<dbReference type="Proteomes" id="UP000070449">
    <property type="component" value="Unassembled WGS sequence"/>
</dbReference>
<organism evidence="1 2">
    <name type="scientific">candidate division WS6 bacterium OLB21</name>
    <dbReference type="NCBI Taxonomy" id="1617427"/>
    <lineage>
        <taxon>Bacteria</taxon>
        <taxon>Candidatus Dojkabacteria</taxon>
    </lineage>
</organism>
<gene>
    <name evidence="1" type="ORF">UZ20_WS6002000620</name>
</gene>
<evidence type="ECO:0000313" key="1">
    <source>
        <dbReference type="EMBL" id="KXK09312.1"/>
    </source>
</evidence>
<dbReference type="EMBL" id="JYPD01000019">
    <property type="protein sequence ID" value="KXK09312.1"/>
    <property type="molecule type" value="Genomic_DNA"/>
</dbReference>
<reference evidence="1 2" key="1">
    <citation type="submission" date="2015-02" db="EMBL/GenBank/DDBJ databases">
        <title>Improved understanding of the partial-nitritation anammox process through 23 genomes representing the majority of the microbial community.</title>
        <authorList>
            <person name="Speth D.R."/>
            <person name="In T Zandt M."/>
            <person name="Guerrero Cruz S."/>
            <person name="Jetten M.S."/>
            <person name="Dutilh B.E."/>
        </authorList>
    </citation>
    <scope>NUCLEOTIDE SEQUENCE [LARGE SCALE GENOMIC DNA]</scope>
    <source>
        <strain evidence="1">OLB21</strain>
    </source>
</reference>